<feature type="binding site" evidence="1">
    <location>
        <position position="250"/>
    </location>
    <ligand>
        <name>[2Fe-2S] cluster</name>
        <dbReference type="ChEBI" id="CHEBI:190135"/>
    </ligand>
</feature>
<dbReference type="Pfam" id="PF10418">
    <property type="entry name" value="DHODB_Fe-S_bind"/>
    <property type="match status" value="1"/>
</dbReference>
<sequence>METLTVEAKELYIPVLATIDQVEQLTATEKRFHIVMPEGHEFEHQPGQFVEVSIFGFGEAPISISSSPTRRPGFELTVRRTGRLTEKMHQLQAGSLIGIRGPFGHGFEIQKFEGKDVLFVAGGIGLAPLKSLIEYTLDNRQDFNRVIILYGTKNPSEILYPKEIKEWQQRDDVEFHMTVDRADATWKGNVGVITTLIPPLKLDIENTIAAIVGPPVMYKFVVMALKGKRLPDANMYLSLERRMKCGVGKCGHCQINHSYVCQDGPVYHYPVLKELEEAL</sequence>
<dbReference type="SUPFAM" id="SSF63380">
    <property type="entry name" value="Riboflavin synthase domain-like"/>
    <property type="match status" value="1"/>
</dbReference>
<dbReference type="PIRSF" id="PIRSF006816">
    <property type="entry name" value="Cyc3_hyd_g"/>
    <property type="match status" value="1"/>
</dbReference>
<dbReference type="InterPro" id="IPR017927">
    <property type="entry name" value="FAD-bd_FR_type"/>
</dbReference>
<comment type="caution">
    <text evidence="3">The sequence shown here is derived from an EMBL/GenBank/DDBJ whole genome shotgun (WGS) entry which is preliminary data.</text>
</comment>
<feature type="domain" description="FAD-binding FR-type" evidence="2">
    <location>
        <begin position="12"/>
        <end position="109"/>
    </location>
</feature>
<dbReference type="PRINTS" id="PR00410">
    <property type="entry name" value="PHEHYDRXLASE"/>
</dbReference>
<dbReference type="EMBL" id="DRTD01000142">
    <property type="protein sequence ID" value="HHE54514.1"/>
    <property type="molecule type" value="Genomic_DNA"/>
</dbReference>
<evidence type="ECO:0000256" key="1">
    <source>
        <dbReference type="PIRSR" id="PIRSR006816-2"/>
    </source>
</evidence>
<keyword evidence="1" id="KW-0479">Metal-binding</keyword>
<dbReference type="PRINTS" id="PR00371">
    <property type="entry name" value="FPNCR"/>
</dbReference>
<dbReference type="AlphaFoldDB" id="A0A7V5H2A2"/>
<evidence type="ECO:0000259" key="2">
    <source>
        <dbReference type="PROSITE" id="PS51384"/>
    </source>
</evidence>
<dbReference type="InterPro" id="IPR019480">
    <property type="entry name" value="Dihydroorotate_DH_Fe-S-bd"/>
</dbReference>
<dbReference type="InterPro" id="IPR001433">
    <property type="entry name" value="OxRdtase_FAD/NAD-bd"/>
</dbReference>
<keyword evidence="1" id="KW-0001">2Fe-2S</keyword>
<organism evidence="3">
    <name type="scientific">Caldithrix abyssi</name>
    <dbReference type="NCBI Taxonomy" id="187145"/>
    <lineage>
        <taxon>Bacteria</taxon>
        <taxon>Pseudomonadati</taxon>
        <taxon>Calditrichota</taxon>
        <taxon>Calditrichia</taxon>
        <taxon>Calditrichales</taxon>
        <taxon>Calditrichaceae</taxon>
        <taxon>Caldithrix</taxon>
    </lineage>
</organism>
<dbReference type="PANTHER" id="PTHR43513:SF1">
    <property type="entry name" value="ANAEROBIC SULFITE REDUCTASE SUBUNIT B"/>
    <property type="match status" value="1"/>
</dbReference>
<feature type="binding site" evidence="1">
    <location>
        <position position="261"/>
    </location>
    <ligand>
        <name>[2Fe-2S] cluster</name>
        <dbReference type="ChEBI" id="CHEBI:190135"/>
    </ligand>
</feature>
<evidence type="ECO:0000313" key="3">
    <source>
        <dbReference type="EMBL" id="HHE54514.1"/>
    </source>
</evidence>
<feature type="binding site" evidence="1">
    <location>
        <position position="253"/>
    </location>
    <ligand>
        <name>[2Fe-2S] cluster</name>
        <dbReference type="ChEBI" id="CHEBI:190135"/>
    </ligand>
</feature>
<dbReference type="Gene3D" id="2.40.30.10">
    <property type="entry name" value="Translation factors"/>
    <property type="match status" value="1"/>
</dbReference>
<proteinExistence type="predicted"/>
<feature type="binding site" evidence="1">
    <location>
        <position position="245"/>
    </location>
    <ligand>
        <name>[2Fe-2S] cluster</name>
        <dbReference type="ChEBI" id="CHEBI:190135"/>
    </ligand>
</feature>
<dbReference type="GO" id="GO:0046872">
    <property type="term" value="F:metal ion binding"/>
    <property type="evidence" value="ECO:0007669"/>
    <property type="project" value="UniProtKB-KW"/>
</dbReference>
<keyword evidence="1" id="KW-0411">Iron-sulfur</keyword>
<dbReference type="PROSITE" id="PS51384">
    <property type="entry name" value="FAD_FR"/>
    <property type="match status" value="1"/>
</dbReference>
<dbReference type="Gene3D" id="3.40.50.80">
    <property type="entry name" value="Nucleotide-binding domain of ferredoxin-NADP reductase (FNR) module"/>
    <property type="match status" value="1"/>
</dbReference>
<accession>A0A7V5H2A2</accession>
<dbReference type="Proteomes" id="UP000886111">
    <property type="component" value="Unassembled WGS sequence"/>
</dbReference>
<dbReference type="GO" id="GO:0016491">
    <property type="term" value="F:oxidoreductase activity"/>
    <property type="evidence" value="ECO:0007669"/>
    <property type="project" value="InterPro"/>
</dbReference>
<gene>
    <name evidence="3" type="ORF">ENL21_01940</name>
</gene>
<dbReference type="PANTHER" id="PTHR43513">
    <property type="entry name" value="DIHYDROOROTATE DEHYDROGENASE B (NAD(+)), ELECTRON TRANSFER SUBUNIT"/>
    <property type="match status" value="1"/>
</dbReference>
<dbReference type="InterPro" id="IPR012165">
    <property type="entry name" value="Cyt_c3_hydrogenase_gsu"/>
</dbReference>
<protein>
    <submittedName>
        <fullName evidence="3">Oxidoreductase</fullName>
    </submittedName>
</protein>
<dbReference type="CDD" id="cd06221">
    <property type="entry name" value="sulfite_reductase_like"/>
    <property type="match status" value="1"/>
</dbReference>
<dbReference type="Pfam" id="PF00175">
    <property type="entry name" value="NAD_binding_1"/>
    <property type="match status" value="1"/>
</dbReference>
<reference evidence="3" key="1">
    <citation type="journal article" date="2020" name="mSystems">
        <title>Genome- and Community-Level Interaction Insights into Carbon Utilization and Element Cycling Functions of Hydrothermarchaeota in Hydrothermal Sediment.</title>
        <authorList>
            <person name="Zhou Z."/>
            <person name="Liu Y."/>
            <person name="Xu W."/>
            <person name="Pan J."/>
            <person name="Luo Z.H."/>
            <person name="Li M."/>
        </authorList>
    </citation>
    <scope>NUCLEOTIDE SEQUENCE [LARGE SCALE GENOMIC DNA]</scope>
    <source>
        <strain evidence="3">HyVt-76</strain>
    </source>
</reference>
<dbReference type="GO" id="GO:0006221">
    <property type="term" value="P:pyrimidine nucleotide biosynthetic process"/>
    <property type="evidence" value="ECO:0007669"/>
    <property type="project" value="InterPro"/>
</dbReference>
<dbReference type="SUPFAM" id="SSF52343">
    <property type="entry name" value="Ferredoxin reductase-like, C-terminal NADP-linked domain"/>
    <property type="match status" value="1"/>
</dbReference>
<dbReference type="InterPro" id="IPR050353">
    <property type="entry name" value="PyrK_electron_transfer"/>
</dbReference>
<dbReference type="GO" id="GO:0051537">
    <property type="term" value="F:2 iron, 2 sulfur cluster binding"/>
    <property type="evidence" value="ECO:0007669"/>
    <property type="project" value="UniProtKB-KW"/>
</dbReference>
<dbReference type="InterPro" id="IPR017938">
    <property type="entry name" value="Riboflavin_synthase-like_b-brl"/>
</dbReference>
<comment type="cofactor">
    <cofactor evidence="1">
        <name>[2Fe-2S] cluster</name>
        <dbReference type="ChEBI" id="CHEBI:190135"/>
    </cofactor>
    <text evidence="1">Binds 1 [2Fe-2S] cluster per subunit.</text>
</comment>
<keyword evidence="1" id="KW-0408">Iron</keyword>
<dbReference type="InterPro" id="IPR039261">
    <property type="entry name" value="FNR_nucleotide-bd"/>
</dbReference>
<dbReference type="Pfam" id="PF00970">
    <property type="entry name" value="FAD_binding_6"/>
    <property type="match status" value="1"/>
</dbReference>
<dbReference type="GO" id="GO:0050660">
    <property type="term" value="F:flavin adenine dinucleotide binding"/>
    <property type="evidence" value="ECO:0007669"/>
    <property type="project" value="InterPro"/>
</dbReference>
<name>A0A7V5H2A2_CALAY</name>
<dbReference type="InterPro" id="IPR001709">
    <property type="entry name" value="Flavoprot_Pyr_Nucl_cyt_Rdtase"/>
</dbReference>
<dbReference type="InterPro" id="IPR008333">
    <property type="entry name" value="Cbr1-like_FAD-bd_dom"/>
</dbReference>